<feature type="region of interest" description="Disordered" evidence="2">
    <location>
        <begin position="659"/>
        <end position="678"/>
    </location>
</feature>
<feature type="coiled-coil region" evidence="1">
    <location>
        <begin position="515"/>
        <end position="584"/>
    </location>
</feature>
<dbReference type="Proteomes" id="UP001153620">
    <property type="component" value="Chromosome 3"/>
</dbReference>
<keyword evidence="4" id="KW-1185">Reference proteome</keyword>
<sequence>MDEQNLQALFENVYDAVDNLNIVHRTDYEQARQNIRDKKYDHMLIDVISDDEKAQLTELERIGRIRHKNYCDAIKNVIDVIRQVFNALNKIDEKEIDRKRLNELQDILNEIPECPPESHFLNITDIDNDSLSNDESIILSEIDDDDVYMNQDPIDENDARNESRMIKIIEKSKEMKKLEAALEEHEEMKNQSKTQMFAAKDQQLDITEHQQHQRDLFNKVNELKINYKRVKAEVKGMIQEVFPYLNDDSMGKELMELYYRVERDDAIEKSQASKMQSKIPQAPSRIPQQPKIAMQHLQVPQASQPQFKSNIPQMTINRPQTASRIPQMPTRLPQMSSNVPQTPTRIPQTYTRHPEQSHRYQTQIHSVQQPSQLPRTQTRIPQGPISQIPRQMSATKIPRTTSQLQMDVEQHKNKLGISSNIKQLGNLQNLKQSEAVPRSIPQRVIQDRNKQLGANLKVSESIGNIRKVRVRPVSEPASKLSKSNIRSNEVNRLQLRNLTAAQQKNINKQNRIKTEDAAARMLRDAEKVLKKLTNTKKFSTAQERELKEKEDIQMLISSALRLFINELENVNLSHEHKIKVLEEKLKKFFGEVRRIMTQYRGKFFMPDEEANQKFIDIVLNHFNETKNFENFREILAEFFKKLPQQKFQILKQQVPQVIQHKQMQHSTPSTTRRPSSARRFNDVSRIAPSSRRPSSDAATKQTKAKVQNQVRNLEETSLQKPSTQTAIKQKLDKFVGSFCKIFILNQKNRRNKFDIWVKTFRANLNPILNDLEAFYKTLPYPEIQKFNREQIEISLDRLLQQVYEQTKKYELTNIRCKDLIGNEMKKLMEQKHLKNLNASLGVFLQGIKELIGSYIQPSEVQEELPSIIQKPQQTVQNRGQQSMLQRLHESNIQRALHRTLMNETDESVEYPSFNESLLQQVSLPELQSMYKKMLKGKYQMPNVQGTAHQAMMLEKIEQLLRQKAQLGMAKQRDESFLREHGRLNNSFQFPIHERLAPSSINTFNRIIGSNEILDSVETTDEMLKVLDIVLECCETVDENICKVLINQTRNEASALDNSLNILVAHIKNLIYNNNVIDYGDELARLDKLHYKVDVNELKSKLGRKVFTKADCEHLLENAFLMRVNESDVAVYAVIEFIKNLRYMEYKYMLKIIKGEIRGDIDKIPITADTSREDLLSTAASASLLDKMKFVQPIRVVKDYNYPHDLIERDILYVACQLTNRNEFETAKDDAENVDVDDDDIDDDRNGHMDYLSRFIIQIAQKYQKSSINERDALRIIGQIFYMLPCIPINFYQRFIYHADNEYFSSIRFNNPSLNTAARIDTMAMKSRTMCAEDKLLYGRQVTLITNQIERFMFVFDNEIEEIARSFHMLDTMKGNGIKISGNELSNNDNGILGNPRAIDTKNAVDGKIDNVQISIVTSQPPMTNIANEEVLKKFNEIDAVLDKQLGEVDHFDNSKVAKMALKFELQPNAIKRKNYWQCRGSEIPKWFPGFYSVFPNTNSSKPIAYSIEQILPHAWRMMAPINYK</sequence>
<feature type="region of interest" description="Disordered" evidence="2">
    <location>
        <begin position="683"/>
        <end position="708"/>
    </location>
</feature>
<feature type="compositionally biased region" description="Low complexity" evidence="2">
    <location>
        <begin position="683"/>
        <end position="698"/>
    </location>
</feature>
<feature type="compositionally biased region" description="Low complexity" evidence="2">
    <location>
        <begin position="666"/>
        <end position="678"/>
    </location>
</feature>
<evidence type="ECO:0000256" key="1">
    <source>
        <dbReference type="SAM" id="Coils"/>
    </source>
</evidence>
<feature type="coiled-coil region" evidence="1">
    <location>
        <begin position="168"/>
        <end position="240"/>
    </location>
</feature>
<organism evidence="3 4">
    <name type="scientific">Chironomus riparius</name>
    <dbReference type="NCBI Taxonomy" id="315576"/>
    <lineage>
        <taxon>Eukaryota</taxon>
        <taxon>Metazoa</taxon>
        <taxon>Ecdysozoa</taxon>
        <taxon>Arthropoda</taxon>
        <taxon>Hexapoda</taxon>
        <taxon>Insecta</taxon>
        <taxon>Pterygota</taxon>
        <taxon>Neoptera</taxon>
        <taxon>Endopterygota</taxon>
        <taxon>Diptera</taxon>
        <taxon>Nematocera</taxon>
        <taxon>Chironomoidea</taxon>
        <taxon>Chironomidae</taxon>
        <taxon>Chironominae</taxon>
        <taxon>Chironomus</taxon>
    </lineage>
</organism>
<dbReference type="OrthoDB" id="7762949at2759"/>
<protein>
    <submittedName>
        <fullName evidence="3">Uncharacterized protein</fullName>
    </submittedName>
</protein>
<evidence type="ECO:0000313" key="4">
    <source>
        <dbReference type="Proteomes" id="UP001153620"/>
    </source>
</evidence>
<name>A0A9N9WX26_9DIPT</name>
<reference evidence="3" key="1">
    <citation type="submission" date="2022-01" db="EMBL/GenBank/DDBJ databases">
        <authorList>
            <person name="King R."/>
        </authorList>
    </citation>
    <scope>NUCLEOTIDE SEQUENCE</scope>
</reference>
<dbReference type="EMBL" id="OU895879">
    <property type="protein sequence ID" value="CAG9809562.1"/>
    <property type="molecule type" value="Genomic_DNA"/>
</dbReference>
<feature type="compositionally biased region" description="Polar residues" evidence="2">
    <location>
        <begin position="699"/>
        <end position="708"/>
    </location>
</feature>
<keyword evidence="1" id="KW-0175">Coiled coil</keyword>
<reference evidence="3" key="2">
    <citation type="submission" date="2022-10" db="EMBL/GenBank/DDBJ databases">
        <authorList>
            <consortium name="ENA_rothamsted_submissions"/>
            <consortium name="culmorum"/>
            <person name="King R."/>
        </authorList>
    </citation>
    <scope>NUCLEOTIDE SEQUENCE</scope>
</reference>
<gene>
    <name evidence="3" type="ORF">CHIRRI_LOCUS12383</name>
</gene>
<proteinExistence type="predicted"/>
<accession>A0A9N9WX26</accession>
<evidence type="ECO:0000256" key="2">
    <source>
        <dbReference type="SAM" id="MobiDB-lite"/>
    </source>
</evidence>
<evidence type="ECO:0000313" key="3">
    <source>
        <dbReference type="EMBL" id="CAG9809562.1"/>
    </source>
</evidence>